<protein>
    <recommendedName>
        <fullName evidence="2">Peptidase S11 D-alanyl-D-alanine carboxypeptidase A N-terminal domain-containing protein</fullName>
    </recommendedName>
</protein>
<dbReference type="RefSeq" id="WP_310520615.1">
    <property type="nucleotide sequence ID" value="NZ_BAABBS010000002.1"/>
</dbReference>
<dbReference type="InterPro" id="IPR012338">
    <property type="entry name" value="Beta-lactam/transpept-like"/>
</dbReference>
<gene>
    <name evidence="3" type="ORF">RH861_08315</name>
</gene>
<name>A0ABU1FJY7_9MICO</name>
<proteinExistence type="predicted"/>
<dbReference type="SUPFAM" id="SSF56601">
    <property type="entry name" value="beta-lactamase/transpeptidase-like"/>
    <property type="match status" value="1"/>
</dbReference>
<evidence type="ECO:0000313" key="4">
    <source>
        <dbReference type="Proteomes" id="UP001260072"/>
    </source>
</evidence>
<reference evidence="4" key="1">
    <citation type="submission" date="2023-07" db="EMBL/GenBank/DDBJ databases">
        <title>Description of three actinobacteria isolated from air of manufacturing shop in a pharmaceutical factory.</title>
        <authorList>
            <person name="Zhang D.-F."/>
        </authorList>
    </citation>
    <scope>NUCLEOTIDE SEQUENCE [LARGE SCALE GENOMIC DNA]</scope>
    <source>
        <strain evidence="4">CCTCC AB 2011122</strain>
    </source>
</reference>
<feature type="transmembrane region" description="Helical" evidence="1">
    <location>
        <begin position="12"/>
        <end position="33"/>
    </location>
</feature>
<evidence type="ECO:0000313" key="3">
    <source>
        <dbReference type="EMBL" id="MDR5692067.1"/>
    </source>
</evidence>
<keyword evidence="1" id="KW-0812">Transmembrane</keyword>
<dbReference type="InterPro" id="IPR001967">
    <property type="entry name" value="Peptidase_S11_N"/>
</dbReference>
<evidence type="ECO:0000256" key="1">
    <source>
        <dbReference type="SAM" id="Phobius"/>
    </source>
</evidence>
<feature type="domain" description="Peptidase S11 D-alanyl-D-alanine carboxypeptidase A N-terminal" evidence="2">
    <location>
        <begin position="67"/>
        <end position="215"/>
    </location>
</feature>
<keyword evidence="1" id="KW-0472">Membrane</keyword>
<evidence type="ECO:0000259" key="2">
    <source>
        <dbReference type="Pfam" id="PF00768"/>
    </source>
</evidence>
<dbReference type="Pfam" id="PF00768">
    <property type="entry name" value="Peptidase_S11"/>
    <property type="match status" value="1"/>
</dbReference>
<dbReference type="Gene3D" id="3.40.710.10">
    <property type="entry name" value="DD-peptidase/beta-lactamase superfamily"/>
    <property type="match status" value="1"/>
</dbReference>
<keyword evidence="1" id="KW-1133">Transmembrane helix</keyword>
<accession>A0ABU1FJY7</accession>
<sequence length="411" mass="42151">MSLSPARGVGIALGTLAILAVGVYAPAMLLGPLPDVEIRTAPSQPALPETTPVALLDAGASAVALVADDGQAELVATSGDEGAAPIGGAAKLVTVLATLDALPIEEGERGPAIRIGPEDYTDYLRYSAEGSRALAVSPGETWSQRDVVRAVLLASSNNHADTLARWAFGNLDNYVTEANAWLEEQGFETLRVADATGLSGDNVGSAAELTRLAALTLAQPTLGPLLSGDGASTTTDRRVPDVVAHLGGEGIRSISRSYTDQALLSFVFTSELDGETSRRMVGAMTGVDSYETLDPAVLAAVEGMRAASTPIEVIAQGASYGEAVAAWGDRADLVAVAGRTDAAWGAVPESASVEVTPFATAPAGREVGSVTVRIGDRDLSSVLELDEPISDPGPLWRLLNPGVIVGAFLAD</sequence>
<dbReference type="EMBL" id="JAVKGS010000002">
    <property type="protein sequence ID" value="MDR5692067.1"/>
    <property type="molecule type" value="Genomic_DNA"/>
</dbReference>
<keyword evidence="4" id="KW-1185">Reference proteome</keyword>
<organism evidence="3 4">
    <name type="scientific">Agromyces indicus</name>
    <dbReference type="NCBI Taxonomy" id="758919"/>
    <lineage>
        <taxon>Bacteria</taxon>
        <taxon>Bacillati</taxon>
        <taxon>Actinomycetota</taxon>
        <taxon>Actinomycetes</taxon>
        <taxon>Micrococcales</taxon>
        <taxon>Microbacteriaceae</taxon>
        <taxon>Agromyces</taxon>
    </lineage>
</organism>
<comment type="caution">
    <text evidence="3">The sequence shown here is derived from an EMBL/GenBank/DDBJ whole genome shotgun (WGS) entry which is preliminary data.</text>
</comment>
<dbReference type="Proteomes" id="UP001260072">
    <property type="component" value="Unassembled WGS sequence"/>
</dbReference>